<comment type="similarity">
    <text evidence="7">Belongs to the DHHC palmitoyltransferase family.</text>
</comment>
<organism evidence="9 10">
    <name type="scientific">Chaetoceros tenuissimus</name>
    <dbReference type="NCBI Taxonomy" id="426638"/>
    <lineage>
        <taxon>Eukaryota</taxon>
        <taxon>Sar</taxon>
        <taxon>Stramenopiles</taxon>
        <taxon>Ochrophyta</taxon>
        <taxon>Bacillariophyta</taxon>
        <taxon>Coscinodiscophyceae</taxon>
        <taxon>Chaetocerotophycidae</taxon>
        <taxon>Chaetocerotales</taxon>
        <taxon>Chaetocerotaceae</taxon>
        <taxon>Chaetoceros</taxon>
    </lineage>
</organism>
<feature type="transmembrane region" description="Helical" evidence="7">
    <location>
        <begin position="15"/>
        <end position="41"/>
    </location>
</feature>
<evidence type="ECO:0000256" key="3">
    <source>
        <dbReference type="ARBA" id="ARBA00022692"/>
    </source>
</evidence>
<dbReference type="PANTHER" id="PTHR22883:SF405">
    <property type="entry name" value="PALMITOYLTRANSFERASE"/>
    <property type="match status" value="1"/>
</dbReference>
<keyword evidence="5 7" id="KW-0472">Membrane</keyword>
<accession>A0AAD3D452</accession>
<proteinExistence type="inferred from homology"/>
<comment type="domain">
    <text evidence="7">The DHHC domain is required for palmitoyltransferase activity.</text>
</comment>
<evidence type="ECO:0000313" key="9">
    <source>
        <dbReference type="EMBL" id="GFH57433.1"/>
    </source>
</evidence>
<keyword evidence="4 7" id="KW-1133">Transmembrane helix</keyword>
<dbReference type="InterPro" id="IPR001594">
    <property type="entry name" value="Palmitoyltrfase_DHHC"/>
</dbReference>
<dbReference type="InterPro" id="IPR039859">
    <property type="entry name" value="PFA4/ZDH16/20/ERF2-like"/>
</dbReference>
<dbReference type="GO" id="GO:0016020">
    <property type="term" value="C:membrane"/>
    <property type="evidence" value="ECO:0007669"/>
    <property type="project" value="UniProtKB-SubCell"/>
</dbReference>
<keyword evidence="3 7" id="KW-0812">Transmembrane</keyword>
<feature type="transmembrane region" description="Helical" evidence="7">
    <location>
        <begin position="53"/>
        <end position="71"/>
    </location>
</feature>
<gene>
    <name evidence="9" type="ORF">CTEN210_13909</name>
</gene>
<dbReference type="GO" id="GO:0005794">
    <property type="term" value="C:Golgi apparatus"/>
    <property type="evidence" value="ECO:0007669"/>
    <property type="project" value="TreeGrafter"/>
</dbReference>
<comment type="catalytic activity">
    <reaction evidence="7">
        <text>L-cysteinyl-[protein] + hexadecanoyl-CoA = S-hexadecanoyl-L-cysteinyl-[protein] + CoA</text>
        <dbReference type="Rhea" id="RHEA:36683"/>
        <dbReference type="Rhea" id="RHEA-COMP:10131"/>
        <dbReference type="Rhea" id="RHEA-COMP:11032"/>
        <dbReference type="ChEBI" id="CHEBI:29950"/>
        <dbReference type="ChEBI" id="CHEBI:57287"/>
        <dbReference type="ChEBI" id="CHEBI:57379"/>
        <dbReference type="ChEBI" id="CHEBI:74151"/>
        <dbReference type="EC" id="2.3.1.225"/>
    </reaction>
</comment>
<evidence type="ECO:0000256" key="7">
    <source>
        <dbReference type="RuleBase" id="RU079119"/>
    </source>
</evidence>
<dbReference type="Proteomes" id="UP001054902">
    <property type="component" value="Unassembled WGS sequence"/>
</dbReference>
<evidence type="ECO:0000256" key="6">
    <source>
        <dbReference type="ARBA" id="ARBA00023315"/>
    </source>
</evidence>
<dbReference type="EMBL" id="BLLK01000058">
    <property type="protein sequence ID" value="GFH57433.1"/>
    <property type="molecule type" value="Genomic_DNA"/>
</dbReference>
<dbReference type="GO" id="GO:0005783">
    <property type="term" value="C:endoplasmic reticulum"/>
    <property type="evidence" value="ECO:0007669"/>
    <property type="project" value="TreeGrafter"/>
</dbReference>
<evidence type="ECO:0000256" key="1">
    <source>
        <dbReference type="ARBA" id="ARBA00004141"/>
    </source>
</evidence>
<evidence type="ECO:0000259" key="8">
    <source>
        <dbReference type="Pfam" id="PF01529"/>
    </source>
</evidence>
<evidence type="ECO:0000256" key="5">
    <source>
        <dbReference type="ARBA" id="ARBA00023136"/>
    </source>
</evidence>
<comment type="caution">
    <text evidence="9">The sequence shown here is derived from an EMBL/GenBank/DDBJ whole genome shotgun (WGS) entry which is preliminary data.</text>
</comment>
<dbReference type="Pfam" id="PF01529">
    <property type="entry name" value="DHHC"/>
    <property type="match status" value="1"/>
</dbReference>
<dbReference type="EC" id="2.3.1.225" evidence="7"/>
<evidence type="ECO:0000256" key="2">
    <source>
        <dbReference type="ARBA" id="ARBA00022679"/>
    </source>
</evidence>
<sequence>MVCNIGTSPTSSTKWLSLDICGLGCSFLSYFCHLFALHTIYTSLISSSTSATWVFYILYVPCSILALISLFQAQHTDPGAVPIGARPLRVEKVENDDASEMSDKSSLLQNMDGIDVSQAIRNGLDAEMEDKNVLGLEDGEELSHVSLADEEGSKTGASVNSRISTMSNGNKDANIENGLDRVRRPIVRMKGIKVCKACKFNYKPVRSHHDSVTGRCICKFDHFCPVSCRLFVNWMLKRNHFVKGIYSNSNSIIYGISLFLIVERFVRCGYTIEMPNDEVTRGSTENRDPDISDVKNVIWGDTFEEQYKGDEGDPSGRMLADDDDTNRTFMFDGCTDIYSMKVLILLIMSFCFLIFTCCMLFEQVEAIENNVSKIAQWKLKQGANPEEYAKVGKGYNEIFGVGIGSKGSHIGLHWFLPFSVQFPSEREKERVLGFEYSEKWGNVIYEEGMIEEDEYDEEQGFVMPPDKCVEIELPATRRGLHRNGTISKRSYSKLETDASENSSHHLV</sequence>
<comment type="subcellular location">
    <subcellularLocation>
        <location evidence="1">Membrane</location>
        <topology evidence="1">Multi-pass membrane protein</topology>
    </subcellularLocation>
</comment>
<dbReference type="PANTHER" id="PTHR22883">
    <property type="entry name" value="ZINC FINGER DHHC DOMAIN CONTAINING PROTEIN"/>
    <property type="match status" value="1"/>
</dbReference>
<keyword evidence="6 7" id="KW-0012">Acyltransferase</keyword>
<evidence type="ECO:0000256" key="4">
    <source>
        <dbReference type="ARBA" id="ARBA00022989"/>
    </source>
</evidence>
<dbReference type="PROSITE" id="PS50216">
    <property type="entry name" value="DHHC"/>
    <property type="match status" value="1"/>
</dbReference>
<evidence type="ECO:0000313" key="10">
    <source>
        <dbReference type="Proteomes" id="UP001054902"/>
    </source>
</evidence>
<feature type="transmembrane region" description="Helical" evidence="7">
    <location>
        <begin position="342"/>
        <end position="361"/>
    </location>
</feature>
<dbReference type="GO" id="GO:0006612">
    <property type="term" value="P:protein targeting to membrane"/>
    <property type="evidence" value="ECO:0007669"/>
    <property type="project" value="TreeGrafter"/>
</dbReference>
<keyword evidence="10" id="KW-1185">Reference proteome</keyword>
<dbReference type="AlphaFoldDB" id="A0AAD3D452"/>
<reference evidence="9 10" key="1">
    <citation type="journal article" date="2021" name="Sci. Rep.">
        <title>The genome of the diatom Chaetoceros tenuissimus carries an ancient integrated fragment of an extant virus.</title>
        <authorList>
            <person name="Hongo Y."/>
            <person name="Kimura K."/>
            <person name="Takaki Y."/>
            <person name="Yoshida Y."/>
            <person name="Baba S."/>
            <person name="Kobayashi G."/>
            <person name="Nagasaki K."/>
            <person name="Hano T."/>
            <person name="Tomaru Y."/>
        </authorList>
    </citation>
    <scope>NUCLEOTIDE SEQUENCE [LARGE SCALE GENOMIC DNA]</scope>
    <source>
        <strain evidence="9 10">NIES-3715</strain>
    </source>
</reference>
<name>A0AAD3D452_9STRA</name>
<feature type="domain" description="Palmitoyltransferase DHHC" evidence="8">
    <location>
        <begin position="191"/>
        <end position="260"/>
    </location>
</feature>
<keyword evidence="2 7" id="KW-0808">Transferase</keyword>
<dbReference type="GO" id="GO:0019706">
    <property type="term" value="F:protein-cysteine S-palmitoyltransferase activity"/>
    <property type="evidence" value="ECO:0007669"/>
    <property type="project" value="UniProtKB-EC"/>
</dbReference>
<protein>
    <recommendedName>
        <fullName evidence="7">Palmitoyltransferase</fullName>
        <ecNumber evidence="7">2.3.1.225</ecNumber>
    </recommendedName>
</protein>